<dbReference type="Pfam" id="PF04738">
    <property type="entry name" value="Lant_dehydr_N"/>
    <property type="match status" value="1"/>
</dbReference>
<gene>
    <name evidence="2" type="ORF">AB0K40_05545</name>
</gene>
<evidence type="ECO:0000259" key="1">
    <source>
        <dbReference type="Pfam" id="PF04738"/>
    </source>
</evidence>
<evidence type="ECO:0000313" key="3">
    <source>
        <dbReference type="Proteomes" id="UP001552427"/>
    </source>
</evidence>
<keyword evidence="3" id="KW-1185">Reference proteome</keyword>
<dbReference type="EMBL" id="JBFARM010000002">
    <property type="protein sequence ID" value="MEV4284948.1"/>
    <property type="molecule type" value="Genomic_DNA"/>
</dbReference>
<accession>A0ABV3GXD2</accession>
<proteinExistence type="predicted"/>
<sequence>MTSTLDRPSGSGTASAGLAPFAVVRRAALPYPERPQAAEPWRAALRELAGLLRTMEAAAPGLADALAASAARHSLGFHRAVVLPLRRDVHNGRVPRESLVARLGDLPERVPGLAGWLAAARARARLEQELAAGWGDALTAEREVLAGICTAEPLRQAVTLTGRDLLYGVDRTAACAGRPDKRARQAEPTVLRYALRATSKTSPLSWYTSVGLGWWDGRPGCDPQPRACSQVNHVLVTRLLNALLGDPGRRVNLPHRLAPALRERDGRVVYQRDIPQADATHVHAAREERVELALTGPIAFLLRHLRQGERTPRELAELLARNIAGPAAAQAAGAYVGQMIDVGLIVPVWPVDPQDPDVLGSLARWLETAPAAGGVASDGVASDGVVADLLVAGGSLAGRLASLRERTAAFSSLPAAARPAALAALADDWRETGELVGADLAGVPVLMEDVTLPRPLALDAGHGRADLPALARLTPLTMLFDHHLFVRRLVTERFVDLYGSGARVPLSACTELMSQVWSQVLGNRRRDPGIEAAREQVRELISAAGDPHSLDREIPREAVDAAADLLPAWVHARPVSYSYFVQPVPGGGLAVNHVYAGFARFTSRFLPQLDPSATAAVTEWLHRVLGPDTVQYRPVLGFNANLHPMVTAREVGEDPRWADLPPEELDLLHDEDTELVRVVERATGRPLSVLYLGFLVPYSLPDRTAPLTADLVCGHPALSGLAGRRETGGVTELGRLTHDGIVLQRRTWKFADDAATALREAFRSEHPAVAAARLRARHGLPEHLFAEASTAVDSLAGFLRKLRAAKPQYVDLGNALHLRCLPAHLERYPEDIALVEALPVPGTVDEPVTELIVESCWRAS</sequence>
<dbReference type="RefSeq" id="WP_364445362.1">
    <property type="nucleotide sequence ID" value="NZ_JBFARM010000002.1"/>
</dbReference>
<protein>
    <submittedName>
        <fullName evidence="2">Lantibiotic dehydratase</fullName>
    </submittedName>
</protein>
<dbReference type="InterPro" id="IPR006827">
    <property type="entry name" value="Lant_deHydtase_N"/>
</dbReference>
<name>A0ABV3GXD2_9ACTN</name>
<reference evidence="2 3" key="1">
    <citation type="submission" date="2024-06" db="EMBL/GenBank/DDBJ databases">
        <title>The Natural Products Discovery Center: Release of the First 8490 Sequenced Strains for Exploring Actinobacteria Biosynthetic Diversity.</title>
        <authorList>
            <person name="Kalkreuter E."/>
            <person name="Kautsar S.A."/>
            <person name="Yang D."/>
            <person name="Bader C.D."/>
            <person name="Teijaro C.N."/>
            <person name="Fluegel L."/>
            <person name="Davis C.M."/>
            <person name="Simpson J.R."/>
            <person name="Lauterbach L."/>
            <person name="Steele A.D."/>
            <person name="Gui C."/>
            <person name="Meng S."/>
            <person name="Li G."/>
            <person name="Viehrig K."/>
            <person name="Ye F."/>
            <person name="Su P."/>
            <person name="Kiefer A.F."/>
            <person name="Nichols A."/>
            <person name="Cepeda A.J."/>
            <person name="Yan W."/>
            <person name="Fan B."/>
            <person name="Jiang Y."/>
            <person name="Adhikari A."/>
            <person name="Zheng C.-J."/>
            <person name="Schuster L."/>
            <person name="Cowan T.M."/>
            <person name="Smanski M.J."/>
            <person name="Chevrette M.G."/>
            <person name="De Carvalho L.P.S."/>
            <person name="Shen B."/>
        </authorList>
    </citation>
    <scope>NUCLEOTIDE SEQUENCE [LARGE SCALE GENOMIC DNA]</scope>
    <source>
        <strain evidence="2 3">NPDC049574</strain>
    </source>
</reference>
<comment type="caution">
    <text evidence="2">The sequence shown here is derived from an EMBL/GenBank/DDBJ whole genome shotgun (WGS) entry which is preliminary data.</text>
</comment>
<evidence type="ECO:0000313" key="2">
    <source>
        <dbReference type="EMBL" id="MEV4284948.1"/>
    </source>
</evidence>
<feature type="domain" description="Lantibiotic dehydratase N-terminal" evidence="1">
    <location>
        <begin position="153"/>
        <end position="507"/>
    </location>
</feature>
<dbReference type="Proteomes" id="UP001552427">
    <property type="component" value="Unassembled WGS sequence"/>
</dbReference>
<organism evidence="2 3">
    <name type="scientific">Nonomuraea bangladeshensis</name>
    <dbReference type="NCBI Taxonomy" id="404385"/>
    <lineage>
        <taxon>Bacteria</taxon>
        <taxon>Bacillati</taxon>
        <taxon>Actinomycetota</taxon>
        <taxon>Actinomycetes</taxon>
        <taxon>Streptosporangiales</taxon>
        <taxon>Streptosporangiaceae</taxon>
        <taxon>Nonomuraea</taxon>
    </lineage>
</organism>